<sequence length="224" mass="24756">MDCHPEPDEPLLGRYAVSFATGTAASVDGRRSFRDRRRDDIEPELPGWPEGSSTFSVRRLPGKIGVYARDALSAPFVIAWGILCDLLGGGTIDPEPGRGKLEERENEVDDFPVMWADPGDTARALPWQLDPARRPSRCVTEIVLTPGRLCVVESDTTLWDTPRDNVAEATVKQFSLGRRDFRLTFQDGSWARLTTRLSTHTTELVELLNGGTVPEQGHSATVQP</sequence>
<gene>
    <name evidence="1" type="ORF">OHU35_25035</name>
</gene>
<reference evidence="1 2" key="1">
    <citation type="submission" date="2022-10" db="EMBL/GenBank/DDBJ databases">
        <title>The complete genomes of actinobacterial strains from the NBC collection.</title>
        <authorList>
            <person name="Joergensen T.S."/>
            <person name="Alvarez Arevalo M."/>
            <person name="Sterndorff E.B."/>
            <person name="Faurdal D."/>
            <person name="Vuksanovic O."/>
            <person name="Mourched A.-S."/>
            <person name="Charusanti P."/>
            <person name="Shaw S."/>
            <person name="Blin K."/>
            <person name="Weber T."/>
        </authorList>
    </citation>
    <scope>NUCLEOTIDE SEQUENCE [LARGE SCALE GENOMIC DNA]</scope>
    <source>
        <strain evidence="1 2">NBC_00017</strain>
    </source>
</reference>
<organism evidence="1 2">
    <name type="scientific">Streptomyces purpurascens</name>
    <dbReference type="NCBI Taxonomy" id="1924"/>
    <lineage>
        <taxon>Bacteria</taxon>
        <taxon>Bacillati</taxon>
        <taxon>Actinomycetota</taxon>
        <taxon>Actinomycetes</taxon>
        <taxon>Kitasatosporales</taxon>
        <taxon>Streptomycetaceae</taxon>
        <taxon>Streptomyces</taxon>
    </lineage>
</organism>
<dbReference type="RefSeq" id="WP_405506946.1">
    <property type="nucleotide sequence ID" value="NZ_CP108341.1"/>
</dbReference>
<name>A0ABZ1MPQ8_STREF</name>
<dbReference type="EMBL" id="CP108341">
    <property type="protein sequence ID" value="WTW29118.1"/>
    <property type="molecule type" value="Genomic_DNA"/>
</dbReference>
<proteinExistence type="predicted"/>
<dbReference type="Proteomes" id="UP001621512">
    <property type="component" value="Chromosome"/>
</dbReference>
<evidence type="ECO:0000313" key="2">
    <source>
        <dbReference type="Proteomes" id="UP001621512"/>
    </source>
</evidence>
<accession>A0ABZ1MPQ8</accession>
<protein>
    <submittedName>
        <fullName evidence="1">Uncharacterized protein</fullName>
    </submittedName>
</protein>
<evidence type="ECO:0000313" key="1">
    <source>
        <dbReference type="EMBL" id="WTW29118.1"/>
    </source>
</evidence>
<keyword evidence="2" id="KW-1185">Reference proteome</keyword>